<gene>
    <name evidence="2" type="ORF">EV645_0365</name>
</gene>
<dbReference type="GO" id="GO:0008757">
    <property type="term" value="F:S-adenosylmethionine-dependent methyltransferase activity"/>
    <property type="evidence" value="ECO:0007669"/>
    <property type="project" value="InterPro"/>
</dbReference>
<accession>A0A4Q7XHE7</accession>
<dbReference type="Gene3D" id="3.40.50.150">
    <property type="entry name" value="Vaccinia Virus protein VP39"/>
    <property type="match status" value="1"/>
</dbReference>
<reference evidence="2 3" key="1">
    <citation type="journal article" date="2015" name="Stand. Genomic Sci.">
        <title>Genomic Encyclopedia of Bacterial and Archaeal Type Strains, Phase III: the genomes of soil and plant-associated and newly described type strains.</title>
        <authorList>
            <person name="Whitman W.B."/>
            <person name="Woyke T."/>
            <person name="Klenk H.P."/>
            <person name="Zhou Y."/>
            <person name="Lilburn T.G."/>
            <person name="Beck B.J."/>
            <person name="De Vos P."/>
            <person name="Vandamme P."/>
            <person name="Eisen J.A."/>
            <person name="Garrity G."/>
            <person name="Hugenholtz P."/>
            <person name="Kyrpides N.C."/>
        </authorList>
    </citation>
    <scope>NUCLEOTIDE SEQUENCE [LARGE SCALE GENOMIC DNA]</scope>
    <source>
        <strain evidence="2 3">VKM Ac-2540</strain>
    </source>
</reference>
<dbReference type="CDD" id="cd02440">
    <property type="entry name" value="AdoMet_MTases"/>
    <property type="match status" value="1"/>
</dbReference>
<dbReference type="InterPro" id="IPR050508">
    <property type="entry name" value="Methyltransf_Superfamily"/>
</dbReference>
<dbReference type="InterPro" id="IPR029063">
    <property type="entry name" value="SAM-dependent_MTases_sf"/>
</dbReference>
<dbReference type="PANTHER" id="PTHR42912:SF93">
    <property type="entry name" value="N6-ADENOSINE-METHYLTRANSFERASE TMT1A"/>
    <property type="match status" value="1"/>
</dbReference>
<evidence type="ECO:0000313" key="3">
    <source>
        <dbReference type="Proteomes" id="UP000292027"/>
    </source>
</evidence>
<keyword evidence="2" id="KW-0808">Transferase</keyword>
<dbReference type="EMBL" id="SHKR01000003">
    <property type="protein sequence ID" value="RZU22285.1"/>
    <property type="molecule type" value="Genomic_DNA"/>
</dbReference>
<organism evidence="2 3">
    <name type="scientific">Kribbella rubisoli</name>
    <dbReference type="NCBI Taxonomy" id="3075929"/>
    <lineage>
        <taxon>Bacteria</taxon>
        <taxon>Bacillati</taxon>
        <taxon>Actinomycetota</taxon>
        <taxon>Actinomycetes</taxon>
        <taxon>Propionibacteriales</taxon>
        <taxon>Kribbellaceae</taxon>
        <taxon>Kribbella</taxon>
    </lineage>
</organism>
<dbReference type="PANTHER" id="PTHR42912">
    <property type="entry name" value="METHYLTRANSFERASE"/>
    <property type="match status" value="1"/>
</dbReference>
<dbReference type="Proteomes" id="UP000292027">
    <property type="component" value="Unassembled WGS sequence"/>
</dbReference>
<dbReference type="SUPFAM" id="SSF53335">
    <property type="entry name" value="S-adenosyl-L-methionine-dependent methyltransferases"/>
    <property type="match status" value="1"/>
</dbReference>
<dbReference type="AlphaFoldDB" id="A0A4Q7XHE7"/>
<evidence type="ECO:0000259" key="1">
    <source>
        <dbReference type="Pfam" id="PF08241"/>
    </source>
</evidence>
<name>A0A4Q7XHE7_9ACTN</name>
<keyword evidence="3" id="KW-1185">Reference proteome</keyword>
<comment type="caution">
    <text evidence="2">The sequence shown here is derived from an EMBL/GenBank/DDBJ whole genome shotgun (WGS) entry which is preliminary data.</text>
</comment>
<protein>
    <submittedName>
        <fullName evidence="2">Methyltransferase family protein</fullName>
    </submittedName>
</protein>
<dbReference type="InterPro" id="IPR013216">
    <property type="entry name" value="Methyltransf_11"/>
</dbReference>
<evidence type="ECO:0000313" key="2">
    <source>
        <dbReference type="EMBL" id="RZU22285.1"/>
    </source>
</evidence>
<proteinExistence type="predicted"/>
<dbReference type="Pfam" id="PF08241">
    <property type="entry name" value="Methyltransf_11"/>
    <property type="match status" value="1"/>
</dbReference>
<dbReference type="GO" id="GO:0032259">
    <property type="term" value="P:methylation"/>
    <property type="evidence" value="ECO:0007669"/>
    <property type="project" value="UniProtKB-KW"/>
</dbReference>
<sequence length="296" mass="31340">MRPAPAGTTLGVLKGEISMTDTEVPGGAGFVTERGSFRAAHVADQNIDRQAFILDQMAARPAVRTLKSWALDQLAPTAGETAVDIGSGTGEDVVALHELGARAIGVEPSPGLRAEAVRRAAGADVEYVEGHAEALPFEDQSIDALRSERVLQHVDDPAAVVKEMARVLRPGGRIVLIDTDWGTAIIHPADPDVLQRMVGYFLRESANPYSGRQLRGLLADAGLEITGETAATWLEPQEGARQGFVGMMHLTSLQAGVITPEEAEAFAQTLGEAADRGAFHMSLTMYAVSAIKPRAG</sequence>
<keyword evidence="2" id="KW-0489">Methyltransferase</keyword>
<feature type="domain" description="Methyltransferase type 11" evidence="1">
    <location>
        <begin position="83"/>
        <end position="176"/>
    </location>
</feature>